<evidence type="ECO:0000313" key="2">
    <source>
        <dbReference type="EMBL" id="SBS75505.1"/>
    </source>
</evidence>
<evidence type="ECO:0000256" key="1">
    <source>
        <dbReference type="SAM" id="MobiDB-lite"/>
    </source>
</evidence>
<gene>
    <name evidence="2" type="ORF">MHPYR_230075</name>
</gene>
<accession>A0A1Y5P9X7</accession>
<name>A0A1Y5P9X7_9MYCO</name>
<feature type="region of interest" description="Disordered" evidence="1">
    <location>
        <begin position="28"/>
        <end position="47"/>
    </location>
</feature>
<organism evidence="2">
    <name type="scientific">uncultured Mycobacterium sp</name>
    <dbReference type="NCBI Taxonomy" id="171292"/>
    <lineage>
        <taxon>Bacteria</taxon>
        <taxon>Bacillati</taxon>
        <taxon>Actinomycetota</taxon>
        <taxon>Actinomycetes</taxon>
        <taxon>Mycobacteriales</taxon>
        <taxon>Mycobacteriaceae</taxon>
        <taxon>Mycobacterium</taxon>
        <taxon>environmental samples</taxon>
    </lineage>
</organism>
<dbReference type="EMBL" id="FLQS01000016">
    <property type="protein sequence ID" value="SBS75505.1"/>
    <property type="molecule type" value="Genomic_DNA"/>
</dbReference>
<protein>
    <submittedName>
        <fullName evidence="2">Uncharacterized protein</fullName>
    </submittedName>
</protein>
<proteinExistence type="predicted"/>
<dbReference type="AlphaFoldDB" id="A0A1Y5P9X7"/>
<sequence length="211" mass="22395">MLPHVGEHAGPGHGGHVRAERLAAPVGRRARVQQPQPGPRGGVPRDVAVPEHQHVGAGIALRHPGFPARGGTGLMDDGEAQAVQRHVGAFGQPGPQFRAVVVAPAGDQAVGPRRQFVEQALVDPVAGVDDDVGALDFVPYGFGQVAGAFGDVSVGHQQQTHRPILSLTSALCASLGTQTRVLVERSRGIFHWLAERERSIKLPRPLGWERR</sequence>
<reference evidence="2" key="1">
    <citation type="submission" date="2016-03" db="EMBL/GenBank/DDBJ databases">
        <authorList>
            <person name="Ploux O."/>
        </authorList>
    </citation>
    <scope>NUCLEOTIDE SEQUENCE</scope>
    <source>
        <strain evidence="2">UC10</strain>
    </source>
</reference>